<evidence type="ECO:0000256" key="2">
    <source>
        <dbReference type="ARBA" id="ARBA00004975"/>
    </source>
</evidence>
<comment type="pathway">
    <text evidence="2">Amino-acid biosynthesis; L-arginine biosynthesis; L-arginine from L-ornithine and carbamoyl phosphate: step 1/3.</text>
</comment>
<evidence type="ECO:0000313" key="11">
    <source>
        <dbReference type="EMBL" id="MCB5364034.1"/>
    </source>
</evidence>
<dbReference type="SUPFAM" id="SSF53671">
    <property type="entry name" value="Aspartate/ornithine carbamoyltransferase"/>
    <property type="match status" value="1"/>
</dbReference>
<feature type="binding site" evidence="8">
    <location>
        <position position="112"/>
    </location>
    <ligand>
        <name>carbamoyl phosphate</name>
        <dbReference type="ChEBI" id="CHEBI:58228"/>
    </ligand>
</feature>
<comment type="subcellular location">
    <subcellularLocation>
        <location evidence="8">Cytoplasm</location>
    </subcellularLocation>
</comment>
<dbReference type="Pfam" id="PF00185">
    <property type="entry name" value="OTCace"/>
    <property type="match status" value="1"/>
</dbReference>
<dbReference type="PRINTS" id="PR00102">
    <property type="entry name" value="OTCASE"/>
</dbReference>
<feature type="binding site" evidence="8">
    <location>
        <begin position="139"/>
        <end position="142"/>
    </location>
    <ligand>
        <name>carbamoyl phosphate</name>
        <dbReference type="ChEBI" id="CHEBI:58228"/>
    </ligand>
</feature>
<dbReference type="Pfam" id="PF02729">
    <property type="entry name" value="OTCace_N"/>
    <property type="match status" value="1"/>
</dbReference>
<comment type="catalytic activity">
    <reaction evidence="7 8">
        <text>carbamoyl phosphate + L-ornithine = L-citrulline + phosphate + H(+)</text>
        <dbReference type="Rhea" id="RHEA:19513"/>
        <dbReference type="ChEBI" id="CHEBI:15378"/>
        <dbReference type="ChEBI" id="CHEBI:43474"/>
        <dbReference type="ChEBI" id="CHEBI:46911"/>
        <dbReference type="ChEBI" id="CHEBI:57743"/>
        <dbReference type="ChEBI" id="CHEBI:58228"/>
        <dbReference type="EC" id="2.1.3.3"/>
    </reaction>
</comment>
<feature type="binding site" evidence="8">
    <location>
        <begin position="61"/>
        <end position="64"/>
    </location>
    <ligand>
        <name>carbamoyl phosphate</name>
        <dbReference type="ChEBI" id="CHEBI:58228"/>
    </ligand>
</feature>
<dbReference type="NCBIfam" id="NF001986">
    <property type="entry name" value="PRK00779.1"/>
    <property type="match status" value="1"/>
</dbReference>
<feature type="binding site" evidence="8">
    <location>
        <position position="88"/>
    </location>
    <ligand>
        <name>carbamoyl phosphate</name>
        <dbReference type="ChEBI" id="CHEBI:58228"/>
    </ligand>
</feature>
<dbReference type="PANTHER" id="PTHR45753">
    <property type="entry name" value="ORNITHINE CARBAMOYLTRANSFERASE, MITOCHONDRIAL"/>
    <property type="match status" value="1"/>
</dbReference>
<dbReference type="InterPro" id="IPR002292">
    <property type="entry name" value="Orn/put_carbamltrans"/>
</dbReference>
<dbReference type="NCBIfam" id="TIGR00658">
    <property type="entry name" value="orni_carb_tr"/>
    <property type="match status" value="1"/>
</dbReference>
<gene>
    <name evidence="11" type="primary">argF</name>
    <name evidence="11" type="ORF">H0484_09775</name>
</gene>
<dbReference type="InterPro" id="IPR036901">
    <property type="entry name" value="Asp/Orn_carbamoylTrfase_sf"/>
</dbReference>
<feature type="domain" description="Aspartate/ornithine carbamoyltransferase Asp/Orn-binding" evidence="9">
    <location>
        <begin position="159"/>
        <end position="306"/>
    </location>
</feature>
<dbReference type="PANTHER" id="PTHR45753:SF3">
    <property type="entry name" value="ORNITHINE TRANSCARBAMYLASE, MITOCHONDRIAL"/>
    <property type="match status" value="1"/>
</dbReference>
<evidence type="ECO:0000256" key="4">
    <source>
        <dbReference type="ARBA" id="ARBA00013007"/>
    </source>
</evidence>
<dbReference type="Proteomes" id="UP000776983">
    <property type="component" value="Unassembled WGS sequence"/>
</dbReference>
<organism evidence="11 12">
    <name type="scientific">Mesopusillimonas faecipullorum</name>
    <dbReference type="NCBI Taxonomy" id="2755040"/>
    <lineage>
        <taxon>Bacteria</taxon>
        <taxon>Pseudomonadati</taxon>
        <taxon>Pseudomonadota</taxon>
        <taxon>Betaproteobacteria</taxon>
        <taxon>Burkholderiales</taxon>
        <taxon>Alcaligenaceae</taxon>
        <taxon>Mesopusillimonas</taxon>
    </lineage>
</organism>
<dbReference type="EMBL" id="JACDXW010000004">
    <property type="protein sequence ID" value="MCB5364034.1"/>
    <property type="molecule type" value="Genomic_DNA"/>
</dbReference>
<keyword evidence="6 8" id="KW-0808">Transferase</keyword>
<dbReference type="InterPro" id="IPR006130">
    <property type="entry name" value="Asp/Orn_carbamoylTrfase"/>
</dbReference>
<feature type="domain" description="Aspartate/ornithine carbamoyltransferase carbamoyl-P binding" evidence="10">
    <location>
        <begin position="12"/>
        <end position="152"/>
    </location>
</feature>
<comment type="function">
    <text evidence="1">Reversibly catalyzes the transfer of the carbamoyl group from carbamoyl phosphate (CP) to the N(epsilon) atom of ornithine (ORN) to produce L-citrulline.</text>
</comment>
<feature type="binding site" evidence="8">
    <location>
        <begin position="232"/>
        <end position="233"/>
    </location>
    <ligand>
        <name>L-ornithine</name>
        <dbReference type="ChEBI" id="CHEBI:46911"/>
    </ligand>
</feature>
<dbReference type="RefSeq" id="WP_226954390.1">
    <property type="nucleotide sequence ID" value="NZ_JACDXW010000004.1"/>
</dbReference>
<keyword evidence="8" id="KW-0963">Cytoplasm</keyword>
<feature type="binding site" evidence="8">
    <location>
        <position position="170"/>
    </location>
    <ligand>
        <name>L-ornithine</name>
        <dbReference type="ChEBI" id="CHEBI:46911"/>
    </ligand>
</feature>
<comment type="caution">
    <text evidence="11">The sequence shown here is derived from an EMBL/GenBank/DDBJ whole genome shotgun (WGS) entry which is preliminary data.</text>
</comment>
<dbReference type="Gene3D" id="3.40.50.1370">
    <property type="entry name" value="Aspartate/ornithine carbamoyltransferase"/>
    <property type="match status" value="2"/>
</dbReference>
<feature type="binding site" evidence="8">
    <location>
        <begin position="268"/>
        <end position="269"/>
    </location>
    <ligand>
        <name>carbamoyl phosphate</name>
        <dbReference type="ChEBI" id="CHEBI:58228"/>
    </ligand>
</feature>
<accession>A0ABS8CDC7</accession>
<dbReference type="InterPro" id="IPR006131">
    <property type="entry name" value="Asp_carbamoyltransf_Asp/Orn-bd"/>
</dbReference>
<dbReference type="EC" id="2.1.3.3" evidence="4 8"/>
<dbReference type="PRINTS" id="PR00100">
    <property type="entry name" value="AOTCASE"/>
</dbReference>
<evidence type="ECO:0000256" key="6">
    <source>
        <dbReference type="ARBA" id="ARBA00022679"/>
    </source>
</evidence>
<evidence type="ECO:0000313" key="12">
    <source>
        <dbReference type="Proteomes" id="UP000776983"/>
    </source>
</evidence>
<dbReference type="HAMAP" id="MF_01109">
    <property type="entry name" value="OTCase"/>
    <property type="match status" value="1"/>
</dbReference>
<protein>
    <recommendedName>
        <fullName evidence="5 8">Ornithine carbamoyltransferase</fullName>
        <shortName evidence="8">OTCase</shortName>
        <ecNumber evidence="4 8">2.1.3.3</ecNumber>
    </recommendedName>
</protein>
<evidence type="ECO:0000259" key="10">
    <source>
        <dbReference type="Pfam" id="PF02729"/>
    </source>
</evidence>
<dbReference type="PROSITE" id="PS00097">
    <property type="entry name" value="CARBAMOYLTRANSFERASE"/>
    <property type="match status" value="1"/>
</dbReference>
<evidence type="ECO:0000256" key="5">
    <source>
        <dbReference type="ARBA" id="ARBA00016634"/>
    </source>
</evidence>
<keyword evidence="12" id="KW-1185">Reference proteome</keyword>
<name>A0ABS8CDC7_9BURK</name>
<evidence type="ECO:0000259" key="9">
    <source>
        <dbReference type="Pfam" id="PF00185"/>
    </source>
</evidence>
<evidence type="ECO:0000256" key="8">
    <source>
        <dbReference type="HAMAP-Rule" id="MF_01109"/>
    </source>
</evidence>
<evidence type="ECO:0000256" key="1">
    <source>
        <dbReference type="ARBA" id="ARBA00003822"/>
    </source>
</evidence>
<evidence type="ECO:0000256" key="7">
    <source>
        <dbReference type="ARBA" id="ARBA00048772"/>
    </source>
</evidence>
<proteinExistence type="inferred from homology"/>
<feature type="binding site" evidence="8">
    <location>
        <position position="296"/>
    </location>
    <ligand>
        <name>carbamoyl phosphate</name>
        <dbReference type="ChEBI" id="CHEBI:58228"/>
    </ligand>
</feature>
<dbReference type="GO" id="GO:0004585">
    <property type="term" value="F:ornithine carbamoyltransferase activity"/>
    <property type="evidence" value="ECO:0007669"/>
    <property type="project" value="UniProtKB-EC"/>
</dbReference>
<reference evidence="11 12" key="1">
    <citation type="submission" date="2020-07" db="EMBL/GenBank/DDBJ databases">
        <title>Pusillimonas sp. nov., isolated from poultry manure in Taiwan.</title>
        <authorList>
            <person name="Lin S.-Y."/>
            <person name="Tang Y.-S."/>
            <person name="Young C.-C."/>
        </authorList>
    </citation>
    <scope>NUCLEOTIDE SEQUENCE [LARGE SCALE GENOMIC DNA]</scope>
    <source>
        <strain evidence="11 12">CC-YST705</strain>
    </source>
</reference>
<dbReference type="InterPro" id="IPR024904">
    <property type="entry name" value="OTCase_ArgI"/>
</dbReference>
<dbReference type="InterPro" id="IPR006132">
    <property type="entry name" value="Asp/Orn_carbamoyltranf_P-bd"/>
</dbReference>
<sequence>MSSASINAPKLRHFLQFNDFSKAEILYLLDRARLIKEKFKHYEPHRTLHDRTLAMVFEKASTRTRVSFEAGMYQMGGAVIHLTTGDSQLGRSEPIEDTARVVSRMVDLVMIRTFEQTRLERFAEHSRVPVINGLTNEFHPCQILADIFTYIEHRGSLEGKVVAWVGDANNMAYTWLQAAEQLGFTLHVSAPAGYRLESSRIGQLAPHVLKQFDDPMQACQGAHLVTTDVWTSMGYEEENEARRKAFADWCVDAEMMAAAAPEALFMHCLPAHRGEEVTAQVIDGPQSVVWEEAENRMHVQKALMEFLLLGQL</sequence>
<feature type="binding site" evidence="8">
    <location>
        <position position="228"/>
    </location>
    <ligand>
        <name>L-ornithine</name>
        <dbReference type="ChEBI" id="CHEBI:46911"/>
    </ligand>
</feature>
<evidence type="ECO:0000256" key="3">
    <source>
        <dbReference type="ARBA" id="ARBA00007805"/>
    </source>
</evidence>
<comment type="similarity">
    <text evidence="3 8">Belongs to the aspartate/ornithine carbamoyltransferase superfamily. OTCase family.</text>
</comment>